<dbReference type="GO" id="GO:0071111">
    <property type="term" value="F:cyclic-guanylate-specific phosphodiesterase activity"/>
    <property type="evidence" value="ECO:0007669"/>
    <property type="project" value="InterPro"/>
</dbReference>
<feature type="transmembrane region" description="Helical" evidence="1">
    <location>
        <begin position="20"/>
        <end position="41"/>
    </location>
</feature>
<dbReference type="InterPro" id="IPR000160">
    <property type="entry name" value="GGDEF_dom"/>
</dbReference>
<name>A0AAX3BI95_9SPIR</name>
<evidence type="ECO:0000259" key="2">
    <source>
        <dbReference type="PROSITE" id="PS50883"/>
    </source>
</evidence>
<dbReference type="SUPFAM" id="SSF55073">
    <property type="entry name" value="Nucleotide cyclase"/>
    <property type="match status" value="1"/>
</dbReference>
<feature type="transmembrane region" description="Helical" evidence="1">
    <location>
        <begin position="76"/>
        <end position="97"/>
    </location>
</feature>
<dbReference type="SMART" id="SM00052">
    <property type="entry name" value="EAL"/>
    <property type="match status" value="1"/>
</dbReference>
<feature type="transmembrane region" description="Helical" evidence="1">
    <location>
        <begin position="104"/>
        <end position="130"/>
    </location>
</feature>
<dbReference type="PANTHER" id="PTHR33121">
    <property type="entry name" value="CYCLIC DI-GMP PHOSPHODIESTERASE PDEF"/>
    <property type="match status" value="1"/>
</dbReference>
<dbReference type="InterPro" id="IPR029787">
    <property type="entry name" value="Nucleotide_cyclase"/>
</dbReference>
<dbReference type="Pfam" id="PF00990">
    <property type="entry name" value="GGDEF"/>
    <property type="match status" value="1"/>
</dbReference>
<feature type="domain" description="EAL" evidence="2">
    <location>
        <begin position="343"/>
        <end position="590"/>
    </location>
</feature>
<sequence length="590" mass="67965">MRRKLLYDLALSNWKTTIVSWIAFLMAGASFLFGLAFAFSLIPQASPINAAVGIISGISLFILGMFSILLTNNYQLIVSRLMLLWWTAYFFWHIFLFREGMEGAFLLFFAALSGLLFLLLPFVEGIFWHVGFFLVEGLLLLRRDHGHSTFLMMYQVGIAVFFGIYAWILDVSRRLLENRLYYDSVTGLFNRNYLLGILQQKKGFWLMIINVSNFKEFNDLFGYKLGDSILSQIALRLRSLETKYQNILLCHLHSDEFAIVGLQAWDRNLLSSLCEEIYVLLGEKPLSLRSLPPLRLHFHIGVSDRRDNLLGTADMAFRYAVSQGKLCALYEDKMYVAKSYEHNIRATLLLQDALDNDRIVPFFQPIVNLKTGKIEKYECLARIVDRGGRIYEPNFFLAIAQRNQLATAITRIMVKKCFDVFSKIDTEFSLNLSYQDLIDAETLVFIYSKLSSAPEVATRCIFEIVEETAIQDFRVVEEFITRVKEFGAKVALDDFGSGYSNFEYLVKLPFDYIKIDGILIERLPDDVRYQAVVTNIINFSRKIGSQTVAEFVSSEAIHEEIKKHDFNYGQGYYYGKPSQYPISSKDKYFS</sequence>
<dbReference type="CDD" id="cd01949">
    <property type="entry name" value="GGDEF"/>
    <property type="match status" value="1"/>
</dbReference>
<dbReference type="KEGG" id="taqu:KDW03_04615"/>
<dbReference type="PANTHER" id="PTHR33121:SF71">
    <property type="entry name" value="OXYGEN SENSOR PROTEIN DOSP"/>
    <property type="match status" value="1"/>
</dbReference>
<reference evidence="4" key="1">
    <citation type="submission" date="2021-04" db="EMBL/GenBank/DDBJ databases">
        <authorList>
            <person name="Postec A."/>
        </authorList>
    </citation>
    <scope>NUCLEOTIDE SEQUENCE</scope>
    <source>
        <strain evidence="4">F1F22</strain>
    </source>
</reference>
<dbReference type="Gene3D" id="3.30.70.270">
    <property type="match status" value="1"/>
</dbReference>
<dbReference type="CDD" id="cd01948">
    <property type="entry name" value="EAL"/>
    <property type="match status" value="1"/>
</dbReference>
<proteinExistence type="predicted"/>
<dbReference type="Gene3D" id="3.20.20.450">
    <property type="entry name" value="EAL domain"/>
    <property type="match status" value="1"/>
</dbReference>
<keyword evidence="1" id="KW-0472">Membrane</keyword>
<dbReference type="AlphaFoldDB" id="A0AAX3BI95"/>
<feature type="domain" description="GGDEF" evidence="3">
    <location>
        <begin position="202"/>
        <end position="333"/>
    </location>
</feature>
<dbReference type="InterPro" id="IPR035919">
    <property type="entry name" value="EAL_sf"/>
</dbReference>
<accession>A0AAX3BI95</accession>
<dbReference type="SMART" id="SM00267">
    <property type="entry name" value="GGDEF"/>
    <property type="match status" value="1"/>
</dbReference>
<dbReference type="Pfam" id="PF00563">
    <property type="entry name" value="EAL"/>
    <property type="match status" value="1"/>
</dbReference>
<dbReference type="PROSITE" id="PS50883">
    <property type="entry name" value="EAL"/>
    <property type="match status" value="1"/>
</dbReference>
<dbReference type="InterPro" id="IPR043128">
    <property type="entry name" value="Rev_trsase/Diguanyl_cyclase"/>
</dbReference>
<keyword evidence="1" id="KW-0812">Transmembrane</keyword>
<protein>
    <submittedName>
        <fullName evidence="4">Bifunctional diguanylate cyclase/phosphodiesterase</fullName>
    </submittedName>
</protein>
<dbReference type="SUPFAM" id="SSF141868">
    <property type="entry name" value="EAL domain-like"/>
    <property type="match status" value="1"/>
</dbReference>
<dbReference type="InterPro" id="IPR050706">
    <property type="entry name" value="Cyclic-di-GMP_PDE-like"/>
</dbReference>
<keyword evidence="5" id="KW-1185">Reference proteome</keyword>
<dbReference type="RefSeq" id="WP_271436221.1">
    <property type="nucleotide sequence ID" value="NZ_CP073355.1"/>
</dbReference>
<dbReference type="PROSITE" id="PS50887">
    <property type="entry name" value="GGDEF"/>
    <property type="match status" value="1"/>
</dbReference>
<reference evidence="4" key="2">
    <citation type="submission" date="2022-06" db="EMBL/GenBank/DDBJ databases">
        <title>Thermospira aquatica gen. nov., sp. nov.</title>
        <authorList>
            <person name="Ben Ali Gam Z."/>
            <person name="Labat M."/>
        </authorList>
    </citation>
    <scope>NUCLEOTIDE SEQUENCE</scope>
    <source>
        <strain evidence="4">F1F22</strain>
    </source>
</reference>
<dbReference type="Proteomes" id="UP001056539">
    <property type="component" value="Chromosome"/>
</dbReference>
<gene>
    <name evidence="4" type="ORF">KDW03_04615</name>
</gene>
<evidence type="ECO:0000313" key="5">
    <source>
        <dbReference type="Proteomes" id="UP001056539"/>
    </source>
</evidence>
<keyword evidence="1" id="KW-1133">Transmembrane helix</keyword>
<feature type="transmembrane region" description="Helical" evidence="1">
    <location>
        <begin position="48"/>
        <end position="70"/>
    </location>
</feature>
<dbReference type="NCBIfam" id="TIGR00254">
    <property type="entry name" value="GGDEF"/>
    <property type="match status" value="1"/>
</dbReference>
<evidence type="ECO:0000313" key="4">
    <source>
        <dbReference type="EMBL" id="URA11086.1"/>
    </source>
</evidence>
<organism evidence="4 5">
    <name type="scientific">Thermospira aquatica</name>
    <dbReference type="NCBI Taxonomy" id="2828656"/>
    <lineage>
        <taxon>Bacteria</taxon>
        <taxon>Pseudomonadati</taxon>
        <taxon>Spirochaetota</taxon>
        <taxon>Spirochaetia</taxon>
        <taxon>Brevinematales</taxon>
        <taxon>Thermospiraceae</taxon>
        <taxon>Thermospira</taxon>
    </lineage>
</organism>
<feature type="transmembrane region" description="Helical" evidence="1">
    <location>
        <begin position="150"/>
        <end position="169"/>
    </location>
</feature>
<dbReference type="EMBL" id="CP073355">
    <property type="protein sequence ID" value="URA11086.1"/>
    <property type="molecule type" value="Genomic_DNA"/>
</dbReference>
<dbReference type="InterPro" id="IPR001633">
    <property type="entry name" value="EAL_dom"/>
</dbReference>
<evidence type="ECO:0000259" key="3">
    <source>
        <dbReference type="PROSITE" id="PS50887"/>
    </source>
</evidence>
<evidence type="ECO:0000256" key="1">
    <source>
        <dbReference type="SAM" id="Phobius"/>
    </source>
</evidence>